<feature type="domain" description="Acyl-CoA thioesterase-like C-terminal" evidence="2">
    <location>
        <begin position="124"/>
        <end position="253"/>
    </location>
</feature>
<organism evidence="3 4">
    <name type="scientific">Solicola gregarius</name>
    <dbReference type="NCBI Taxonomy" id="2908642"/>
    <lineage>
        <taxon>Bacteria</taxon>
        <taxon>Bacillati</taxon>
        <taxon>Actinomycetota</taxon>
        <taxon>Actinomycetes</taxon>
        <taxon>Propionibacteriales</taxon>
        <taxon>Nocardioidaceae</taxon>
        <taxon>Solicola</taxon>
    </lineage>
</organism>
<protein>
    <submittedName>
        <fullName evidence="3">Thioesterase family protein</fullName>
    </submittedName>
</protein>
<dbReference type="RefSeq" id="WP_271635753.1">
    <property type="nucleotide sequence ID" value="NZ_CP094970.1"/>
</dbReference>
<dbReference type="KEGG" id="sgrg:L0C25_07070"/>
<dbReference type="Gene3D" id="2.40.160.210">
    <property type="entry name" value="Acyl-CoA thioesterase, double hotdog domain"/>
    <property type="match status" value="1"/>
</dbReference>
<dbReference type="Pfam" id="PF20789">
    <property type="entry name" value="4HBT_3C"/>
    <property type="match status" value="1"/>
</dbReference>
<name>A0AA46TKL8_9ACTN</name>
<dbReference type="InterPro" id="IPR029069">
    <property type="entry name" value="HotDog_dom_sf"/>
</dbReference>
<dbReference type="InterPro" id="IPR049449">
    <property type="entry name" value="TesB_ACOT8-like_N"/>
</dbReference>
<gene>
    <name evidence="3" type="ORF">L0C25_07070</name>
</gene>
<dbReference type="Proteomes" id="UP001164390">
    <property type="component" value="Chromosome"/>
</dbReference>
<accession>A0AA46TKL8</accession>
<dbReference type="AlphaFoldDB" id="A0AA46TKL8"/>
<evidence type="ECO:0000313" key="4">
    <source>
        <dbReference type="Proteomes" id="UP001164390"/>
    </source>
</evidence>
<dbReference type="InterPro" id="IPR049450">
    <property type="entry name" value="ACOT8-like_C"/>
</dbReference>
<dbReference type="Pfam" id="PF13622">
    <property type="entry name" value="4HBT_3"/>
    <property type="match status" value="1"/>
</dbReference>
<proteinExistence type="predicted"/>
<dbReference type="SUPFAM" id="SSF54637">
    <property type="entry name" value="Thioesterase/thiol ester dehydrase-isomerase"/>
    <property type="match status" value="1"/>
</dbReference>
<sequence>MSYFERTGASTYRATSNVSGAWDPADQHIAPALGLLAHVVEMDRDRRGRDDLVIGRLSYDILGTVPVEEMETSVEVLRPGRTIELVEAVLRHNNRDVVRMRVWLLQPRDTADLAGTALPRIPSPDDTPAWDPATVWPGGFIGSVEVRRAQVEPGRAAFWVRTTQPLVDDEKASRLAAAVGLLDIANGMTVRADPKAVVFPNVDLTAHLFAEPQGDWLGFDTTVSFGTSGLGTTSTVIHDAGGPIGTMTQMLTVRPR</sequence>
<evidence type="ECO:0000259" key="2">
    <source>
        <dbReference type="Pfam" id="PF20789"/>
    </source>
</evidence>
<keyword evidence="4" id="KW-1185">Reference proteome</keyword>
<reference evidence="3" key="1">
    <citation type="submission" date="2022-01" db="EMBL/GenBank/DDBJ databases">
        <title>Nocardioidaceae gen. sp. A5X3R13.</title>
        <authorList>
            <person name="Lopez Marin M.A."/>
            <person name="Uhlik O."/>
        </authorList>
    </citation>
    <scope>NUCLEOTIDE SEQUENCE</scope>
    <source>
        <strain evidence="3">A5X3R13</strain>
    </source>
</reference>
<feature type="domain" description="Acyl-CoA thioesterase-like N-terminal HotDog" evidence="1">
    <location>
        <begin position="20"/>
        <end position="104"/>
    </location>
</feature>
<evidence type="ECO:0000313" key="3">
    <source>
        <dbReference type="EMBL" id="UYM06830.1"/>
    </source>
</evidence>
<dbReference type="EMBL" id="CP094970">
    <property type="protein sequence ID" value="UYM06830.1"/>
    <property type="molecule type" value="Genomic_DNA"/>
</dbReference>
<dbReference type="InterPro" id="IPR042171">
    <property type="entry name" value="Acyl-CoA_hotdog"/>
</dbReference>
<evidence type="ECO:0000259" key="1">
    <source>
        <dbReference type="Pfam" id="PF13622"/>
    </source>
</evidence>